<dbReference type="InterPro" id="IPR041669">
    <property type="entry name" value="TetR_C_15"/>
</dbReference>
<evidence type="ECO:0000256" key="1">
    <source>
        <dbReference type="ARBA" id="ARBA00023125"/>
    </source>
</evidence>
<organism evidence="4 5">
    <name type="scientific">Mycolicibacterium wolinskyi</name>
    <dbReference type="NCBI Taxonomy" id="59750"/>
    <lineage>
        <taxon>Bacteria</taxon>
        <taxon>Bacillati</taxon>
        <taxon>Actinomycetota</taxon>
        <taxon>Actinomycetes</taxon>
        <taxon>Mycobacteriales</taxon>
        <taxon>Mycobacteriaceae</taxon>
        <taxon>Mycolicibacterium</taxon>
    </lineage>
</organism>
<comment type="caution">
    <text evidence="4">The sequence shown here is derived from an EMBL/GenBank/DDBJ whole genome shotgun (WGS) entry which is preliminary data.</text>
</comment>
<dbReference type="Pfam" id="PF17918">
    <property type="entry name" value="TetR_C_15"/>
    <property type="match status" value="1"/>
</dbReference>
<feature type="domain" description="HTH tetR-type" evidence="3">
    <location>
        <begin position="22"/>
        <end position="82"/>
    </location>
</feature>
<feature type="DNA-binding region" description="H-T-H motif" evidence="2">
    <location>
        <begin position="45"/>
        <end position="64"/>
    </location>
</feature>
<dbReference type="PRINTS" id="PR00455">
    <property type="entry name" value="HTHTETR"/>
</dbReference>
<name>A0A132PU28_9MYCO</name>
<dbReference type="Proteomes" id="UP000070612">
    <property type="component" value="Unassembled WGS sequence"/>
</dbReference>
<proteinExistence type="predicted"/>
<dbReference type="PATRIC" id="fig|59750.3.peg.145"/>
<reference evidence="4 5" key="1">
    <citation type="submission" date="2015-07" db="EMBL/GenBank/DDBJ databases">
        <title>A draft genome sequence of Mycobacterium wolinskyi.</title>
        <authorList>
            <person name="de Man T.J."/>
            <person name="Perry K.A."/>
            <person name="Coulliette A.D."/>
            <person name="Jensen B."/>
            <person name="Toney N.C."/>
            <person name="Limbago B.M."/>
            <person name="Noble-Wang J."/>
        </authorList>
    </citation>
    <scope>NUCLEOTIDE SEQUENCE [LARGE SCALE GENOMIC DNA]</scope>
    <source>
        <strain evidence="4 5">CDC_01</strain>
    </source>
</reference>
<dbReference type="PANTHER" id="PTHR30055">
    <property type="entry name" value="HTH-TYPE TRANSCRIPTIONAL REGULATOR RUTR"/>
    <property type="match status" value="1"/>
</dbReference>
<evidence type="ECO:0000259" key="3">
    <source>
        <dbReference type="PROSITE" id="PS50977"/>
    </source>
</evidence>
<evidence type="ECO:0000313" key="4">
    <source>
        <dbReference type="EMBL" id="KWX25849.1"/>
    </source>
</evidence>
<keyword evidence="5" id="KW-1185">Reference proteome</keyword>
<gene>
    <name evidence="4" type="ORF">AFM11_00710</name>
</gene>
<dbReference type="Pfam" id="PF00440">
    <property type="entry name" value="TetR_N"/>
    <property type="match status" value="1"/>
</dbReference>
<keyword evidence="1 2" id="KW-0238">DNA-binding</keyword>
<protein>
    <submittedName>
        <fullName evidence="4">TetR family transcriptional regulator</fullName>
    </submittedName>
</protein>
<dbReference type="EMBL" id="LGTW01000001">
    <property type="protein sequence ID" value="KWX25849.1"/>
    <property type="molecule type" value="Genomic_DNA"/>
</dbReference>
<dbReference type="GO" id="GO:0003700">
    <property type="term" value="F:DNA-binding transcription factor activity"/>
    <property type="evidence" value="ECO:0007669"/>
    <property type="project" value="TreeGrafter"/>
</dbReference>
<dbReference type="AlphaFoldDB" id="A0A132PU28"/>
<accession>A0A132PU28</accession>
<dbReference type="PROSITE" id="PS50977">
    <property type="entry name" value="HTH_TETR_2"/>
    <property type="match status" value="1"/>
</dbReference>
<dbReference type="RefSeq" id="WP_067842381.1">
    <property type="nucleotide sequence ID" value="NZ_LGTW01000001.1"/>
</dbReference>
<dbReference type="InterPro" id="IPR050109">
    <property type="entry name" value="HTH-type_TetR-like_transc_reg"/>
</dbReference>
<dbReference type="Gene3D" id="1.10.357.10">
    <property type="entry name" value="Tetracycline Repressor, domain 2"/>
    <property type="match status" value="1"/>
</dbReference>
<sequence length="216" mass="24243">MFEKPPSRQAAARTTVVQRRGIARMETILATAESLLAEQGYAAATLKGVGERAGIPTASLYHYFTDRRQLDAELGRRHVRALDERFAEALSHPRVQTLRDAVDAMIDPLFTYCREHPGMVQLWFVGRSSILRELADGFDEAWAEQLWRFLVARSLIRPGTPLLVVQLVFEVGDQIFDIAFRRSPTGDDATIDEGCRVLTAYLETYAPSAAERDTSN</sequence>
<dbReference type="InterPro" id="IPR009057">
    <property type="entry name" value="Homeodomain-like_sf"/>
</dbReference>
<evidence type="ECO:0000313" key="5">
    <source>
        <dbReference type="Proteomes" id="UP000070612"/>
    </source>
</evidence>
<dbReference type="InterPro" id="IPR001647">
    <property type="entry name" value="HTH_TetR"/>
</dbReference>
<evidence type="ECO:0000256" key="2">
    <source>
        <dbReference type="PROSITE-ProRule" id="PRU00335"/>
    </source>
</evidence>
<dbReference type="PANTHER" id="PTHR30055:SF226">
    <property type="entry name" value="HTH-TYPE TRANSCRIPTIONAL REGULATOR PKSA"/>
    <property type="match status" value="1"/>
</dbReference>
<dbReference type="SUPFAM" id="SSF46689">
    <property type="entry name" value="Homeodomain-like"/>
    <property type="match status" value="1"/>
</dbReference>
<dbReference type="GO" id="GO:0000976">
    <property type="term" value="F:transcription cis-regulatory region binding"/>
    <property type="evidence" value="ECO:0007669"/>
    <property type="project" value="TreeGrafter"/>
</dbReference>